<sequence>MSTLPSQISDLSIAEKVELLGALWEDIEAHAPALSDEQEAELDRRVAEYERNPSDVIPWEQLRAELFKH</sequence>
<dbReference type="OrthoDB" id="291542at2"/>
<evidence type="ECO:0000313" key="1">
    <source>
        <dbReference type="EMBL" id="ADW68816.1"/>
    </source>
</evidence>
<gene>
    <name evidence="1" type="ordered locus">AciX9_1768</name>
</gene>
<dbReference type="Pfam" id="PF09720">
    <property type="entry name" value="Unstab_antitox"/>
    <property type="match status" value="1"/>
</dbReference>
<accession>E8WZC8</accession>
<dbReference type="EMBL" id="CP002480">
    <property type="protein sequence ID" value="ADW68816.1"/>
    <property type="molecule type" value="Genomic_DNA"/>
</dbReference>
<reference evidence="2" key="1">
    <citation type="submission" date="2011-01" db="EMBL/GenBank/DDBJ databases">
        <title>Complete sequence of chromosome of Acidobacterium sp. MP5ACTX9.</title>
        <authorList>
            <consortium name="US DOE Joint Genome Institute"/>
            <person name="Lucas S."/>
            <person name="Copeland A."/>
            <person name="Lapidus A."/>
            <person name="Cheng J.-F."/>
            <person name="Goodwin L."/>
            <person name="Pitluck S."/>
            <person name="Teshima H."/>
            <person name="Detter J.C."/>
            <person name="Han C."/>
            <person name="Tapia R."/>
            <person name="Land M."/>
            <person name="Hauser L."/>
            <person name="Kyrpides N."/>
            <person name="Ivanova N."/>
            <person name="Ovchinnikova G."/>
            <person name="Pagani I."/>
            <person name="Rawat S.R."/>
            <person name="Mannisto M."/>
            <person name="Haggblom M.M."/>
            <person name="Woyke T."/>
        </authorList>
    </citation>
    <scope>NUCLEOTIDE SEQUENCE [LARGE SCALE GENOMIC DNA]</scope>
    <source>
        <strain evidence="2">MP5ACTX9</strain>
    </source>
</reference>
<dbReference type="AlphaFoldDB" id="E8WZC8"/>
<organism evidence="2">
    <name type="scientific">Granulicella tundricola (strain ATCC BAA-1859 / DSM 23138 / MP5ACTX9)</name>
    <dbReference type="NCBI Taxonomy" id="1198114"/>
    <lineage>
        <taxon>Bacteria</taxon>
        <taxon>Pseudomonadati</taxon>
        <taxon>Acidobacteriota</taxon>
        <taxon>Terriglobia</taxon>
        <taxon>Terriglobales</taxon>
        <taxon>Acidobacteriaceae</taxon>
        <taxon>Granulicella</taxon>
    </lineage>
</organism>
<name>E8WZC8_GRATM</name>
<dbReference type="InterPro" id="IPR013406">
    <property type="entry name" value="CHP02574_addiction_mod"/>
</dbReference>
<dbReference type="PaxDb" id="1198114-AciX9_1768"/>
<dbReference type="RefSeq" id="WP_013580135.1">
    <property type="nucleotide sequence ID" value="NC_015064.1"/>
</dbReference>
<keyword evidence="2" id="KW-1185">Reference proteome</keyword>
<dbReference type="Proteomes" id="UP000000343">
    <property type="component" value="Chromosome"/>
</dbReference>
<evidence type="ECO:0000313" key="2">
    <source>
        <dbReference type="Proteomes" id="UP000000343"/>
    </source>
</evidence>
<dbReference type="KEGG" id="acm:AciX9_1768"/>
<protein>
    <submittedName>
        <fullName evidence="1">Addiction module component, TIGR02574 family</fullName>
    </submittedName>
</protein>
<proteinExistence type="predicted"/>
<dbReference type="NCBIfam" id="TIGR02574">
    <property type="entry name" value="stabl_TIGR02574"/>
    <property type="match status" value="1"/>
</dbReference>
<dbReference type="HOGENOM" id="CLU_185169_1_0_0"/>
<dbReference type="STRING" id="1198114.AciX9_1768"/>